<keyword evidence="5" id="KW-0862">Zinc</keyword>
<dbReference type="Pfam" id="PF07687">
    <property type="entry name" value="M20_dimer"/>
    <property type="match status" value="1"/>
</dbReference>
<dbReference type="Gene3D" id="1.10.150.900">
    <property type="match status" value="1"/>
</dbReference>
<dbReference type="GO" id="GO:0006508">
    <property type="term" value="P:proteolysis"/>
    <property type="evidence" value="ECO:0007669"/>
    <property type="project" value="UniProtKB-KW"/>
</dbReference>
<evidence type="ECO:0000259" key="6">
    <source>
        <dbReference type="Pfam" id="PF07687"/>
    </source>
</evidence>
<dbReference type="InterPro" id="IPR002933">
    <property type="entry name" value="Peptidase_M20"/>
</dbReference>
<dbReference type="eggNOG" id="COG0624">
    <property type="taxonomic scope" value="Bacteria"/>
</dbReference>
<dbReference type="PANTHER" id="PTHR45962">
    <property type="entry name" value="N-FATTY-ACYL-AMINO ACID SYNTHASE/HYDROLASE PM20D1"/>
    <property type="match status" value="1"/>
</dbReference>
<evidence type="ECO:0000256" key="4">
    <source>
        <dbReference type="ARBA" id="ARBA00022801"/>
    </source>
</evidence>
<dbReference type="PROSITE" id="PS00759">
    <property type="entry name" value="ARGE_DAPE_CPG2_2"/>
    <property type="match status" value="1"/>
</dbReference>
<evidence type="ECO:0000256" key="5">
    <source>
        <dbReference type="ARBA" id="ARBA00022833"/>
    </source>
</evidence>
<dbReference type="CDD" id="cd05674">
    <property type="entry name" value="M20_yscS"/>
    <property type="match status" value="1"/>
</dbReference>
<keyword evidence="8" id="KW-1185">Reference proteome</keyword>
<comment type="caution">
    <text evidence="7">The sequence shown here is derived from an EMBL/GenBank/DDBJ whole genome shotgun (WGS) entry which is preliminary data.</text>
</comment>
<evidence type="ECO:0000313" key="7">
    <source>
        <dbReference type="EMBL" id="GAK43910.1"/>
    </source>
</evidence>
<dbReference type="InterPro" id="IPR047177">
    <property type="entry name" value="Pept_M20A"/>
</dbReference>
<accession>A0A081B792</accession>
<evidence type="ECO:0000256" key="1">
    <source>
        <dbReference type="ARBA" id="ARBA00006247"/>
    </source>
</evidence>
<dbReference type="Gene3D" id="3.30.70.360">
    <property type="match status" value="1"/>
</dbReference>
<evidence type="ECO:0000256" key="3">
    <source>
        <dbReference type="ARBA" id="ARBA00022723"/>
    </source>
</evidence>
<name>A0A081B792_9HYPH</name>
<gene>
    <name evidence="7" type="ORF">M2A_0409</name>
</gene>
<feature type="domain" description="Peptidase M20 dimerisation" evidence="6">
    <location>
        <begin position="238"/>
        <end position="382"/>
    </location>
</feature>
<dbReference type="FunFam" id="3.40.630.10:FF:000027">
    <property type="entry name" value="N-fatty-acyl-amino acid synthase/hydrolase PM20D1"/>
    <property type="match status" value="1"/>
</dbReference>
<dbReference type="PROSITE" id="PS00758">
    <property type="entry name" value="ARGE_DAPE_CPG2_1"/>
    <property type="match status" value="1"/>
</dbReference>
<keyword evidence="3" id="KW-0479">Metal-binding</keyword>
<dbReference type="Proteomes" id="UP000028702">
    <property type="component" value="Unassembled WGS sequence"/>
</dbReference>
<organism evidence="7 8">
    <name type="scientific">Tepidicaulis marinus</name>
    <dbReference type="NCBI Taxonomy" id="1333998"/>
    <lineage>
        <taxon>Bacteria</taxon>
        <taxon>Pseudomonadati</taxon>
        <taxon>Pseudomonadota</taxon>
        <taxon>Alphaproteobacteria</taxon>
        <taxon>Hyphomicrobiales</taxon>
        <taxon>Parvibaculaceae</taxon>
        <taxon>Tepidicaulis</taxon>
    </lineage>
</organism>
<sequence>MKKILAGLGALVLVLAAIVLVRTFMVAAPESPEAALESDIAIDAEAAARRLGEAIQFKTISHQIPSQSKGEEFVKFRDWLEATYPAFHNAAQREIVSDYSLLFTWKGSDESLDPVLLMSHIDVVPVIPGSEGSWEHPPFSGTVADGFIWGRGTIDNKGSLIAMVEAAEMLAAQGLKPKRTIMFAFGHDEEVGGPQGNQVIGQLLKERGIRLHFVADEGGIVADNLMPGIEGKVALIGIAEKGYISLTLTAHAQGGHSSMPPRETAVGTLAKAIDRLQKKPFEGGIEGPAAQMIDALAPHAPFLQRMVFANRWLFGPVIENLMSASPTSDAQLRTTIAPTMLRAGLKENVLPTSATGIVNFRIHPRNDFDDVVDHVTEAIDDPTVTVEISNPGRLPSTVSPTDSEGYTLLERHVLGAFPGAAVAPNLVVGGTDSRHYGEVSDNIYRFIPIVLGPGDTARFHGTNERITVENMEKAVRFYAGLIEDATSGAQ</sequence>
<evidence type="ECO:0000313" key="8">
    <source>
        <dbReference type="Proteomes" id="UP000028702"/>
    </source>
</evidence>
<dbReference type="Gene3D" id="3.40.630.10">
    <property type="entry name" value="Zn peptidases"/>
    <property type="match status" value="1"/>
</dbReference>
<dbReference type="InterPro" id="IPR036264">
    <property type="entry name" value="Bact_exopeptidase_dim_dom"/>
</dbReference>
<dbReference type="SUPFAM" id="SSF55031">
    <property type="entry name" value="Bacterial exopeptidase dimerisation domain"/>
    <property type="match status" value="1"/>
</dbReference>
<proteinExistence type="inferred from homology"/>
<dbReference type="InterPro" id="IPR001261">
    <property type="entry name" value="ArgE/DapE_CS"/>
</dbReference>
<dbReference type="NCBIfam" id="NF006113">
    <property type="entry name" value="PRK08262.1-4"/>
    <property type="match status" value="1"/>
</dbReference>
<comment type="similarity">
    <text evidence="1">Belongs to the peptidase M20A family.</text>
</comment>
<dbReference type="InterPro" id="IPR011650">
    <property type="entry name" value="Peptidase_M20_dimer"/>
</dbReference>
<dbReference type="RefSeq" id="WP_045442163.1">
    <property type="nucleotide sequence ID" value="NZ_BBIO01000001.1"/>
</dbReference>
<dbReference type="SUPFAM" id="SSF53187">
    <property type="entry name" value="Zn-dependent exopeptidases"/>
    <property type="match status" value="1"/>
</dbReference>
<protein>
    <submittedName>
        <fullName evidence="7">Conserved protein</fullName>
    </submittedName>
</protein>
<dbReference type="STRING" id="1333998.M2A_0409"/>
<dbReference type="GO" id="GO:0008233">
    <property type="term" value="F:peptidase activity"/>
    <property type="evidence" value="ECO:0007669"/>
    <property type="project" value="UniProtKB-KW"/>
</dbReference>
<dbReference type="PANTHER" id="PTHR45962:SF1">
    <property type="entry name" value="N-FATTY-ACYL-AMINO ACID SYNTHASE_HYDROLASE PM20D1"/>
    <property type="match status" value="1"/>
</dbReference>
<dbReference type="GO" id="GO:0046872">
    <property type="term" value="F:metal ion binding"/>
    <property type="evidence" value="ECO:0007669"/>
    <property type="project" value="UniProtKB-KW"/>
</dbReference>
<evidence type="ECO:0000256" key="2">
    <source>
        <dbReference type="ARBA" id="ARBA00022670"/>
    </source>
</evidence>
<dbReference type="EMBL" id="BBIO01000001">
    <property type="protein sequence ID" value="GAK43910.1"/>
    <property type="molecule type" value="Genomic_DNA"/>
</dbReference>
<keyword evidence="4" id="KW-0378">Hydrolase</keyword>
<keyword evidence="2" id="KW-0645">Protease</keyword>
<dbReference type="AlphaFoldDB" id="A0A081B792"/>
<dbReference type="Pfam" id="PF01546">
    <property type="entry name" value="Peptidase_M20"/>
    <property type="match status" value="1"/>
</dbReference>
<reference evidence="7 8" key="1">
    <citation type="submission" date="2014-07" db="EMBL/GenBank/DDBJ databases">
        <title>Tepidicaulis marinum gen. nov., sp. nov., a novel marine bacterium denitrifying nitrate to nitrous oxide strictly under microaerobic conditions.</title>
        <authorList>
            <person name="Takeuchi M."/>
            <person name="Yamagishi T."/>
            <person name="Kamagata Y."/>
            <person name="Oshima K."/>
            <person name="Hattori M."/>
            <person name="Katayama T."/>
            <person name="Hanada S."/>
            <person name="Tamaki H."/>
            <person name="Marumo K."/>
            <person name="Maeda H."/>
            <person name="Nedachi M."/>
            <person name="Iwasaki W."/>
            <person name="Suwa Y."/>
            <person name="Sakata S."/>
        </authorList>
    </citation>
    <scope>NUCLEOTIDE SEQUENCE [LARGE SCALE GENOMIC DNA]</scope>
    <source>
        <strain evidence="7 8">MA2</strain>
    </source>
</reference>